<evidence type="ECO:0000256" key="8">
    <source>
        <dbReference type="ARBA" id="ARBA00023114"/>
    </source>
</evidence>
<evidence type="ECO:0000259" key="12">
    <source>
        <dbReference type="Pfam" id="PF13609"/>
    </source>
</evidence>
<keyword evidence="4" id="KW-1134">Transmembrane beta strand</keyword>
<dbReference type="InterPro" id="IPR023614">
    <property type="entry name" value="Porin_dom_sf"/>
</dbReference>
<reference evidence="13 14" key="1">
    <citation type="journal article" date="2024" name="Chem. Sci.">
        <title>Discovery of megapolipeptins by genome mining of a Burkholderiales bacteria collection.</title>
        <authorList>
            <person name="Paulo B.S."/>
            <person name="Recchia M.J.J."/>
            <person name="Lee S."/>
            <person name="Fergusson C.H."/>
            <person name="Romanowski S.B."/>
            <person name="Hernandez A."/>
            <person name="Krull N."/>
            <person name="Liu D.Y."/>
            <person name="Cavanagh H."/>
            <person name="Bos A."/>
            <person name="Gray C.A."/>
            <person name="Murphy B.T."/>
            <person name="Linington R.G."/>
            <person name="Eustaquio A.S."/>
        </authorList>
    </citation>
    <scope>NUCLEOTIDE SEQUENCE [LARGE SCALE GENOMIC DNA]</scope>
    <source>
        <strain evidence="13 14">RL17-350-BIC-A</strain>
    </source>
</reference>
<evidence type="ECO:0000256" key="11">
    <source>
        <dbReference type="SAM" id="SignalP"/>
    </source>
</evidence>
<feature type="chain" id="PRO_5045381298" evidence="11">
    <location>
        <begin position="27"/>
        <end position="352"/>
    </location>
</feature>
<keyword evidence="6 11" id="KW-0732">Signal</keyword>
<evidence type="ECO:0000256" key="1">
    <source>
        <dbReference type="ARBA" id="ARBA00004571"/>
    </source>
</evidence>
<sequence>MSGAKFKLLPSLCLFGTAALSAPAFAQSSVQLYGLVDAFVGSVKNPGAHAAVVTQGGGLSTSFWGLRGTEDLGGGYSTFFVLESYFQPQNGTYGRFTNDSFFSRNAYLGIATPYGSIRAGRLTTPLYISTINLNPFFNSYTFSPWIFHTYKGLGPQGVVGDSGWNNAVAYSSPTIGGLNGTVIYSFGNTAGDAGAHKWGGTLNYANGPVVLAANYQYINYSSVAGDIATALPAIPGLKSQETIQLDGSYNFNVVRVFAGFMNIRDKATLGTTTTNSEQLGVSIPVGVGSVLGDFVYSKSTGPNSGDVHRTTWAVGYDYPLSKRTDVYAAFKYDHYASQSTGLTYGAGLRHNF</sequence>
<evidence type="ECO:0000256" key="2">
    <source>
        <dbReference type="ARBA" id="ARBA00011233"/>
    </source>
</evidence>
<feature type="domain" description="Porin" evidence="12">
    <location>
        <begin position="18"/>
        <end position="335"/>
    </location>
</feature>
<evidence type="ECO:0000256" key="5">
    <source>
        <dbReference type="ARBA" id="ARBA00022692"/>
    </source>
</evidence>
<evidence type="ECO:0000313" key="14">
    <source>
        <dbReference type="Proteomes" id="UP001629230"/>
    </source>
</evidence>
<name>A0ABW9AJL3_9BURK</name>
<evidence type="ECO:0000256" key="6">
    <source>
        <dbReference type="ARBA" id="ARBA00022729"/>
    </source>
</evidence>
<dbReference type="RefSeq" id="WP_408175731.1">
    <property type="nucleotide sequence ID" value="NZ_JAQQEZ010000002.1"/>
</dbReference>
<dbReference type="CDD" id="cd00342">
    <property type="entry name" value="gram_neg_porins"/>
    <property type="match status" value="1"/>
</dbReference>
<feature type="signal peptide" evidence="11">
    <location>
        <begin position="1"/>
        <end position="26"/>
    </location>
</feature>
<evidence type="ECO:0000256" key="10">
    <source>
        <dbReference type="ARBA" id="ARBA00023237"/>
    </source>
</evidence>
<comment type="subunit">
    <text evidence="2">Homotrimer.</text>
</comment>
<keyword evidence="14" id="KW-1185">Reference proteome</keyword>
<comment type="caution">
    <text evidence="13">The sequence shown here is derived from an EMBL/GenBank/DDBJ whole genome shotgun (WGS) entry which is preliminary data.</text>
</comment>
<protein>
    <submittedName>
        <fullName evidence="13">Porin</fullName>
    </submittedName>
</protein>
<dbReference type="PANTHER" id="PTHR34501">
    <property type="entry name" value="PROTEIN YDDL-RELATED"/>
    <property type="match status" value="1"/>
</dbReference>
<dbReference type="Pfam" id="PF13609">
    <property type="entry name" value="Porin_4"/>
    <property type="match status" value="1"/>
</dbReference>
<keyword evidence="8" id="KW-0626">Porin</keyword>
<keyword evidence="10" id="KW-0998">Cell outer membrane</keyword>
<proteinExistence type="predicted"/>
<dbReference type="InterPro" id="IPR050298">
    <property type="entry name" value="Gram-neg_bact_OMP"/>
</dbReference>
<evidence type="ECO:0000313" key="13">
    <source>
        <dbReference type="EMBL" id="MFM0000236.1"/>
    </source>
</evidence>
<keyword evidence="7" id="KW-0406">Ion transport</keyword>
<evidence type="ECO:0000256" key="3">
    <source>
        <dbReference type="ARBA" id="ARBA00022448"/>
    </source>
</evidence>
<gene>
    <name evidence="13" type="ORF">PQR57_04320</name>
</gene>
<keyword evidence="5" id="KW-0812">Transmembrane</keyword>
<accession>A0ABW9AJL3</accession>
<organism evidence="13 14">
    <name type="scientific">Paraburkholderia dipogonis</name>
    <dbReference type="NCBI Taxonomy" id="1211383"/>
    <lineage>
        <taxon>Bacteria</taxon>
        <taxon>Pseudomonadati</taxon>
        <taxon>Pseudomonadota</taxon>
        <taxon>Betaproteobacteria</taxon>
        <taxon>Burkholderiales</taxon>
        <taxon>Burkholderiaceae</taxon>
        <taxon>Paraburkholderia</taxon>
    </lineage>
</organism>
<evidence type="ECO:0000256" key="4">
    <source>
        <dbReference type="ARBA" id="ARBA00022452"/>
    </source>
</evidence>
<dbReference type="EMBL" id="JAQQEZ010000002">
    <property type="protein sequence ID" value="MFM0000236.1"/>
    <property type="molecule type" value="Genomic_DNA"/>
</dbReference>
<dbReference type="SUPFAM" id="SSF56935">
    <property type="entry name" value="Porins"/>
    <property type="match status" value="1"/>
</dbReference>
<keyword evidence="3" id="KW-0813">Transport</keyword>
<dbReference type="Proteomes" id="UP001629230">
    <property type="component" value="Unassembled WGS sequence"/>
</dbReference>
<keyword evidence="9" id="KW-0472">Membrane</keyword>
<dbReference type="PANTHER" id="PTHR34501:SF9">
    <property type="entry name" value="MAJOR OUTER MEMBRANE PROTEIN P.IA"/>
    <property type="match status" value="1"/>
</dbReference>
<evidence type="ECO:0000256" key="9">
    <source>
        <dbReference type="ARBA" id="ARBA00023136"/>
    </source>
</evidence>
<comment type="subcellular location">
    <subcellularLocation>
        <location evidence="1">Cell outer membrane</location>
        <topology evidence="1">Multi-pass membrane protein</topology>
    </subcellularLocation>
</comment>
<evidence type="ECO:0000256" key="7">
    <source>
        <dbReference type="ARBA" id="ARBA00023065"/>
    </source>
</evidence>
<dbReference type="Gene3D" id="2.40.160.10">
    <property type="entry name" value="Porin"/>
    <property type="match status" value="1"/>
</dbReference>
<dbReference type="InterPro" id="IPR033900">
    <property type="entry name" value="Gram_neg_porin_domain"/>
</dbReference>